<dbReference type="NCBIfam" id="NF005837">
    <property type="entry name" value="PRK07742.1"/>
    <property type="match status" value="1"/>
</dbReference>
<dbReference type="RefSeq" id="WP_377734139.1">
    <property type="nucleotide sequence ID" value="NZ_JBHSRI010000018.1"/>
</dbReference>
<sequence length="303" mass="32085">MKLTDLIKQASASDKNVVAVASAANLEVLEAVSMALEHNMASFRLYDKEQKLKEMMIEHFPHLLNHPNIFTKHVKDDQQAAIAAVKSVHLKEANVLMKGHIPTALILKAVLNPDFGLRTGSVLSHVAAFEINGFERLILVTDAAMNIAPDLAQKAQIVQNAVMVAHSVGIENPVVAALAAVETVNPSMQPTLDAASLVAMNIRGQIKGCVIDGPVALDNAISVEAAHHKGLTGQHAGQADILLVPNIEAGNILYKSLVYFARAKVGAVIVGAKAPIVLTSRADSADSKLNSLALAICSSNNDD</sequence>
<evidence type="ECO:0000313" key="6">
    <source>
        <dbReference type="Proteomes" id="UP001596170"/>
    </source>
</evidence>
<dbReference type="NCBIfam" id="NF006045">
    <property type="entry name" value="PRK08190.1"/>
    <property type="match status" value="1"/>
</dbReference>
<evidence type="ECO:0000256" key="3">
    <source>
        <dbReference type="ARBA" id="ARBA00023315"/>
    </source>
</evidence>
<reference evidence="6" key="1">
    <citation type="journal article" date="2019" name="Int. J. Syst. Evol. Microbiol.">
        <title>The Global Catalogue of Microorganisms (GCM) 10K type strain sequencing project: providing services to taxonomists for standard genome sequencing and annotation.</title>
        <authorList>
            <consortium name="The Broad Institute Genomics Platform"/>
            <consortium name="The Broad Institute Genome Sequencing Center for Infectious Disease"/>
            <person name="Wu L."/>
            <person name="Ma J."/>
        </authorList>
    </citation>
    <scope>NUCLEOTIDE SEQUENCE [LARGE SCALE GENOMIC DNA]</scope>
    <source>
        <strain evidence="6">CCUG 54527</strain>
    </source>
</reference>
<proteinExistence type="inferred from homology"/>
<keyword evidence="2 5" id="KW-0808">Transferase</keyword>
<dbReference type="InterPro" id="IPR012147">
    <property type="entry name" value="P_Ac_Bu_trans"/>
</dbReference>
<keyword evidence="6" id="KW-1185">Reference proteome</keyword>
<dbReference type="GO" id="GO:0050182">
    <property type="term" value="F:phosphate butyryltransferase activity"/>
    <property type="evidence" value="ECO:0007669"/>
    <property type="project" value="UniProtKB-EC"/>
</dbReference>
<evidence type="ECO:0000259" key="4">
    <source>
        <dbReference type="Pfam" id="PF01515"/>
    </source>
</evidence>
<feature type="domain" description="Phosphate acetyl/butaryl transferase" evidence="4">
    <location>
        <begin position="45"/>
        <end position="296"/>
    </location>
</feature>
<dbReference type="PIRSF" id="PIRSF000428">
    <property type="entry name" value="P_Ac_trans"/>
    <property type="match status" value="1"/>
</dbReference>
<gene>
    <name evidence="5" type="primary">yqiS</name>
    <name evidence="5" type="ORF">ACFPYN_10930</name>
</gene>
<name>A0ABW1L7H8_9BACL</name>
<keyword evidence="3 5" id="KW-0012">Acyltransferase</keyword>
<evidence type="ECO:0000313" key="5">
    <source>
        <dbReference type="EMBL" id="MFC6039935.1"/>
    </source>
</evidence>
<dbReference type="PANTHER" id="PTHR43356:SF2">
    <property type="entry name" value="PHOSPHATE ACETYLTRANSFERASE"/>
    <property type="match status" value="1"/>
</dbReference>
<comment type="caution">
    <text evidence="5">The sequence shown here is derived from an EMBL/GenBank/DDBJ whole genome shotgun (WGS) entry which is preliminary data.</text>
</comment>
<dbReference type="PANTHER" id="PTHR43356">
    <property type="entry name" value="PHOSPHATE ACETYLTRANSFERASE"/>
    <property type="match status" value="1"/>
</dbReference>
<dbReference type="Pfam" id="PF01515">
    <property type="entry name" value="PTA_PTB"/>
    <property type="match status" value="1"/>
</dbReference>
<dbReference type="Proteomes" id="UP001596170">
    <property type="component" value="Unassembled WGS sequence"/>
</dbReference>
<organism evidence="5 6">
    <name type="scientific">Paenisporosarcina macmurdoensis</name>
    <dbReference type="NCBI Taxonomy" id="212659"/>
    <lineage>
        <taxon>Bacteria</taxon>
        <taxon>Bacillati</taxon>
        <taxon>Bacillota</taxon>
        <taxon>Bacilli</taxon>
        <taxon>Bacillales</taxon>
        <taxon>Caryophanaceae</taxon>
        <taxon>Paenisporosarcina</taxon>
    </lineage>
</organism>
<evidence type="ECO:0000256" key="2">
    <source>
        <dbReference type="ARBA" id="ARBA00022679"/>
    </source>
</evidence>
<dbReference type="Gene3D" id="3.40.718.10">
    <property type="entry name" value="Isopropylmalate Dehydrogenase"/>
    <property type="match status" value="1"/>
</dbReference>
<comment type="similarity">
    <text evidence="1">Belongs to the phosphate acetyltransferase and butyryltransferase family.</text>
</comment>
<dbReference type="EC" id="2.3.1.19" evidence="5"/>
<accession>A0ABW1L7H8</accession>
<dbReference type="EMBL" id="JBHSRI010000018">
    <property type="protein sequence ID" value="MFC6039935.1"/>
    <property type="molecule type" value="Genomic_DNA"/>
</dbReference>
<dbReference type="InterPro" id="IPR002505">
    <property type="entry name" value="PTA_PTB"/>
</dbReference>
<dbReference type="SUPFAM" id="SSF53659">
    <property type="entry name" value="Isocitrate/Isopropylmalate dehydrogenase-like"/>
    <property type="match status" value="1"/>
</dbReference>
<protein>
    <submittedName>
        <fullName evidence="5">Phosphate butyryltransferase</fullName>
        <ecNumber evidence="5">2.3.1.19</ecNumber>
    </submittedName>
</protein>
<dbReference type="InterPro" id="IPR050500">
    <property type="entry name" value="Phos_Acetyltrans/Butyryltrans"/>
</dbReference>
<evidence type="ECO:0000256" key="1">
    <source>
        <dbReference type="ARBA" id="ARBA00005656"/>
    </source>
</evidence>